<feature type="compositionally biased region" description="Polar residues" evidence="1">
    <location>
        <begin position="327"/>
        <end position="349"/>
    </location>
</feature>
<comment type="caution">
    <text evidence="2">The sequence shown here is derived from an EMBL/GenBank/DDBJ whole genome shotgun (WGS) entry which is preliminary data.</text>
</comment>
<dbReference type="Proteomes" id="UP000729357">
    <property type="component" value="Unassembled WGS sequence"/>
</dbReference>
<dbReference type="Pfam" id="PF09462">
    <property type="entry name" value="Mus7"/>
    <property type="match status" value="1"/>
</dbReference>
<feature type="region of interest" description="Disordered" evidence="1">
    <location>
        <begin position="391"/>
        <end position="522"/>
    </location>
</feature>
<reference evidence="2" key="1">
    <citation type="journal article" date="2021" name="J Fungi (Basel)">
        <title>Virulence traits and population genomics of the black yeast Aureobasidium melanogenum.</title>
        <authorList>
            <person name="Cernosa A."/>
            <person name="Sun X."/>
            <person name="Gostincar C."/>
            <person name="Fang C."/>
            <person name="Gunde-Cimerman N."/>
            <person name="Song Z."/>
        </authorList>
    </citation>
    <scope>NUCLEOTIDE SEQUENCE</scope>
    <source>
        <strain evidence="2">EXF-9298</strain>
    </source>
</reference>
<keyword evidence="3" id="KW-1185">Reference proteome</keyword>
<feature type="non-terminal residue" evidence="2">
    <location>
        <position position="2292"/>
    </location>
</feature>
<feature type="region of interest" description="Disordered" evidence="1">
    <location>
        <begin position="548"/>
        <end position="572"/>
    </location>
</feature>
<feature type="compositionally biased region" description="Low complexity" evidence="1">
    <location>
        <begin position="28"/>
        <end position="40"/>
    </location>
</feature>
<organism evidence="2 3">
    <name type="scientific">Aureobasidium melanogenum</name>
    <name type="common">Aureobasidium pullulans var. melanogenum</name>
    <dbReference type="NCBI Taxonomy" id="46634"/>
    <lineage>
        <taxon>Eukaryota</taxon>
        <taxon>Fungi</taxon>
        <taxon>Dikarya</taxon>
        <taxon>Ascomycota</taxon>
        <taxon>Pezizomycotina</taxon>
        <taxon>Dothideomycetes</taxon>
        <taxon>Dothideomycetidae</taxon>
        <taxon>Dothideales</taxon>
        <taxon>Saccotheciaceae</taxon>
        <taxon>Aureobasidium</taxon>
    </lineage>
</organism>
<feature type="compositionally biased region" description="Polar residues" evidence="1">
    <location>
        <begin position="419"/>
        <end position="428"/>
    </location>
</feature>
<evidence type="ECO:0000313" key="2">
    <source>
        <dbReference type="EMBL" id="KAG9989036.1"/>
    </source>
</evidence>
<dbReference type="EMBL" id="JAHFXS010000107">
    <property type="protein sequence ID" value="KAG9989036.1"/>
    <property type="molecule type" value="Genomic_DNA"/>
</dbReference>
<accession>A0A9P8G1X2</accession>
<feature type="region of interest" description="Disordered" evidence="1">
    <location>
        <begin position="299"/>
        <end position="359"/>
    </location>
</feature>
<dbReference type="GO" id="GO:0035361">
    <property type="term" value="C:Cul8-RING ubiquitin ligase complex"/>
    <property type="evidence" value="ECO:0007669"/>
    <property type="project" value="TreeGrafter"/>
</dbReference>
<feature type="region of interest" description="Disordered" evidence="1">
    <location>
        <begin position="788"/>
        <end position="865"/>
    </location>
</feature>
<dbReference type="GO" id="GO:0005634">
    <property type="term" value="C:nucleus"/>
    <property type="evidence" value="ECO:0007669"/>
    <property type="project" value="InterPro"/>
</dbReference>
<feature type="compositionally biased region" description="Polar residues" evidence="1">
    <location>
        <begin position="664"/>
        <end position="680"/>
    </location>
</feature>
<feature type="compositionally biased region" description="Polar residues" evidence="1">
    <location>
        <begin position="68"/>
        <end position="81"/>
    </location>
</feature>
<gene>
    <name evidence="2" type="ORF">KCU98_g2171</name>
</gene>
<dbReference type="GO" id="GO:0000724">
    <property type="term" value="P:double-strand break repair via homologous recombination"/>
    <property type="evidence" value="ECO:0007669"/>
    <property type="project" value="TreeGrafter"/>
</dbReference>
<feature type="compositionally biased region" description="Basic residues" evidence="1">
    <location>
        <begin position="705"/>
        <end position="714"/>
    </location>
</feature>
<dbReference type="GO" id="GO:0031297">
    <property type="term" value="P:replication fork processing"/>
    <property type="evidence" value="ECO:0007669"/>
    <property type="project" value="InterPro"/>
</dbReference>
<feature type="compositionally biased region" description="Basic and acidic residues" evidence="1">
    <location>
        <begin position="751"/>
        <end position="768"/>
    </location>
</feature>
<feature type="compositionally biased region" description="Polar residues" evidence="1">
    <location>
        <begin position="994"/>
        <end position="1005"/>
    </location>
</feature>
<proteinExistence type="predicted"/>
<feature type="compositionally biased region" description="Polar residues" evidence="1">
    <location>
        <begin position="396"/>
        <end position="411"/>
    </location>
</feature>
<feature type="region of interest" description="Disordered" evidence="1">
    <location>
        <begin position="177"/>
        <end position="196"/>
    </location>
</feature>
<evidence type="ECO:0000256" key="1">
    <source>
        <dbReference type="SAM" id="MobiDB-lite"/>
    </source>
</evidence>
<name>A0A9P8G1X2_AURME</name>
<dbReference type="InterPro" id="IPR019021">
    <property type="entry name" value="Mms22"/>
</dbReference>
<feature type="region of interest" description="Disordered" evidence="1">
    <location>
        <begin position="615"/>
        <end position="768"/>
    </location>
</feature>
<feature type="region of interest" description="Disordered" evidence="1">
    <location>
        <begin position="975"/>
        <end position="1009"/>
    </location>
</feature>
<feature type="region of interest" description="Disordered" evidence="1">
    <location>
        <begin position="1"/>
        <end position="139"/>
    </location>
</feature>
<feature type="compositionally biased region" description="Polar residues" evidence="1">
    <location>
        <begin position="126"/>
        <end position="137"/>
    </location>
</feature>
<evidence type="ECO:0008006" key="4">
    <source>
        <dbReference type="Google" id="ProtNLM"/>
    </source>
</evidence>
<feature type="compositionally biased region" description="Acidic residues" evidence="1">
    <location>
        <begin position="632"/>
        <end position="642"/>
    </location>
</feature>
<sequence length="2292" mass="256470">MSEWRDRGYVPDSDEDDISLVDDKDANTSITPTPPSTTTIQNQRCASVELVDDQEDKNVESVPKAQEPLTSASSAKPNQASVKEIQQDTTFDFPQDNLDARHTAQQPSVGQPIVLITQSRRADSPPENNKNVRTYSLKSRPGALKRIKRVNTNDRVEEDVQEDDGFMDIGALVTDQAEPGQAQSSSAPLVAPSQADRRLSVSSSDLSDVDMQLISSPQPFFPLPASTARANDSIPRLPSQPEASALESAITSLSDEHLVALAAQQPRRNLRARKAIQLHPYLLEVEQYRRALKARGLRPIQVATNSQRPRNQDDSQDDEFHQEESQPRQPQLEHTQESTPPDSSASSAHNPPPRLDLSNLIAGDDEEEFPDIDAALRRHVIGGTQIHYKRRKTLETPATNQNGRMLPSTSRARGKLKSLSLNRVLSTTSGPSNPDLLPPSPPRTSSPANAEPTPVAPPRFRLPHGVNSTAVPTPLPSSPELPASTSVRRPRQVNVSSDEEAVSHQDVGAESSSSLESDQENRQLLRMQRKIRGVLPASYLKLDRQIRQQSPSITPSEAQSATPRPTAPVRGVAQRRVTSISATPARQNNYVIFSDNSESDSSVAELSASRLLQTKLPSPITGRPSGRALEPLEVDEHDEIDDVLPTSGRANFREPGSRKRQSKLRNTFIRTKSSSNQALSGQKRKAPGNQTAQKPISRHEPGVSIKRKPAAKKPKPVELSILDATTTADPKTPRAVSRPQFVRLAARQARNRPDHGRHSPSNKDIRLATREDTQDALEPLLSWRAGNLSRSWVPPPQDTRSSDSVRNDGDTMVTEEPNDKENSMVPSGPQHRRLGQPRPLIVEKPRQSQQLQGDDNTSRKRTAPNLLRANQRKLLERDHRMRPAQLESVAQNTHRDLDPLTFAAPPSRLMEIFARDRRDPPASKFRLERFLKDKGDSPEVSAPSRIEDLDTNMTGADNVVSHSRTRKKLARRIDVETTRFRQPNEPLPADVPSASAQDQENTNSDGLPEKAVLQGLGPFGTRYPTDFDVRPLEIGTYFATGTFVGSGDFNDCLTLRKRDLDVPAGRITVEVAGRSLHWSAWNEDVSAGLGLILSACTEDLHSVGEYESSEMRRSAIEDTSARFNYFLRSIVRYLSGCLHFLDPIDRSSSLSRLSRFVDEFVDMVEVETIVLKSHSDVQAHVERLVVDSILCLLCLTVQSVRISQHPAADAKLQTLLVEKSVGLSTKIITAALPTRLAPVREFLETHREHARRESGIQAQDIAITSIVIVNHALATVNASAKLSDIVSTHLGRTIMKTCNIHSLDQVWYDAFCLQPLLEIDAKGIFRPRSRFQSANDNWNLIRMLLQRMFELYPATSKARSPTLNDYVRACLTRVYHLITRWSWRRCETALSTIYDFFARNNLSQLHKEEGKGSPRFLEDLDKNPTIELEASDCAFHIFLKLLVVGLRSLQEVLPKYKVRGFAWRFIPNHGRTYRKEQEVTHIALNALRNHHDLLCTLYWVMPSGCGPRLQMIKDLVDHDNSHREACRLSVHAWGILARYQLSQTEIFNDQDVLASWYRDMISTTISQYRLARSEAEAQYTAAKSRGSSEITPEMLEMTITANQRSIFAILQDLLLAMRNAVKLSKSWSAVRNVIEQSSVIEVLKLFDMDQPRLSVAIVQALDIVDELLVAKSRLCKPIQQESQPGSDDSQEYGDWSFMEQVIEEPEDSGPKTSEVAFLQEPLASLLSTCFGSEKSPDDALLKKIVDIWVATAQHLIKENVLDWSSFLDVYSTSSWFQLRETEQRHKYTCYFLASVIKNDRSSLNNHRTLFMKAWFVALFERESKLKFQHRLTSSLLEKATSEPLLHNLPFAANHETGEYRITLTEFRERRISLISSVLSNMHTSLNSYHSSTISESKREYVDMLKAAMQHMRSTYEQLQNMSGRLGGSSCDTVRGAYVEFVQSIISLMQQYTSDICPIDPFFVDSAAFPLPLDDPTYVKAKLKSYDSKLQDSRARKQLAVFVQTVSERAASENQQPYLTKQMHDALIGDASRGLRSVVLTALLPAYIHCSNSSTPGSVLALPLIQASAMVIYDMIYNLNLADGKAVDSDIDAIASILTTAYHFAMSIPSQLTLQDVGSLRLFAAILHLAEQSLSFVEYIHRATGKGSGAMELLRRLMACGEDFSIRVMDPFADVPISPDAPMLESVLCPWQDTLDFATRNLTESLARAPSRTWETDFESIEAESMRVVAAFDFFRCSYNVIICRGKYIVQSAVDGDGIDEDEDEQIEEQDIRRQGLDEMMMGMQGLGWEGLV</sequence>
<reference evidence="2" key="2">
    <citation type="submission" date="2021-08" db="EMBL/GenBank/DDBJ databases">
        <authorList>
            <person name="Gostincar C."/>
            <person name="Sun X."/>
            <person name="Song Z."/>
            <person name="Gunde-Cimerman N."/>
        </authorList>
    </citation>
    <scope>NUCLEOTIDE SEQUENCE</scope>
    <source>
        <strain evidence="2">EXF-9298</strain>
    </source>
</reference>
<dbReference type="PANTHER" id="PTHR28122:SF1">
    <property type="entry name" value="E3 UBIQUITIN-PROTEIN LIGASE SUBSTRATE RECEPTOR MMS22"/>
    <property type="match status" value="1"/>
</dbReference>
<feature type="compositionally biased region" description="Basic and acidic residues" evidence="1">
    <location>
        <begin position="800"/>
        <end position="809"/>
    </location>
</feature>
<dbReference type="PANTHER" id="PTHR28122">
    <property type="entry name" value="E3 UBIQUITIN-PROTEIN LIGASE SUBSTRATE RECEPTOR MMS22"/>
    <property type="match status" value="1"/>
</dbReference>
<feature type="compositionally biased region" description="Basic and acidic residues" evidence="1">
    <location>
        <begin position="310"/>
        <end position="326"/>
    </location>
</feature>
<evidence type="ECO:0000313" key="3">
    <source>
        <dbReference type="Proteomes" id="UP000729357"/>
    </source>
</evidence>
<protein>
    <recommendedName>
        <fullName evidence="4">Mus7/MMS22 family-domain-containing protein</fullName>
    </recommendedName>
</protein>
<feature type="compositionally biased region" description="Polar residues" evidence="1">
    <location>
        <begin position="548"/>
        <end position="563"/>
    </location>
</feature>